<evidence type="ECO:0000256" key="3">
    <source>
        <dbReference type="ARBA" id="ARBA00022833"/>
    </source>
</evidence>
<dbReference type="Pfam" id="PF13639">
    <property type="entry name" value="zf-RING_2"/>
    <property type="match status" value="1"/>
</dbReference>
<feature type="compositionally biased region" description="Polar residues" evidence="6">
    <location>
        <begin position="612"/>
        <end position="674"/>
    </location>
</feature>
<dbReference type="OrthoDB" id="9049620at2759"/>
<feature type="compositionally biased region" description="Polar residues" evidence="6">
    <location>
        <begin position="784"/>
        <end position="799"/>
    </location>
</feature>
<dbReference type="PANTHER" id="PTHR10131:SF157">
    <property type="entry name" value="RECEPTOR-ASSOCIATED FACTOR, PUTATIVE-RELATED"/>
    <property type="match status" value="1"/>
</dbReference>
<dbReference type="GeneID" id="111119459"/>
<feature type="domain" description="TRAF-type" evidence="8">
    <location>
        <begin position="102"/>
        <end position="146"/>
    </location>
</feature>
<evidence type="ECO:0000259" key="7">
    <source>
        <dbReference type="PROSITE" id="PS50089"/>
    </source>
</evidence>
<dbReference type="Gene3D" id="3.30.40.10">
    <property type="entry name" value="Zinc/RING finger domain, C3HC4 (zinc finger)"/>
    <property type="match status" value="2"/>
</dbReference>
<evidence type="ECO:0000256" key="5">
    <source>
        <dbReference type="SAM" id="Coils"/>
    </source>
</evidence>
<gene>
    <name evidence="10" type="primary">LOC111119459</name>
</gene>
<dbReference type="GO" id="GO:0043122">
    <property type="term" value="P:regulation of canonical NF-kappaB signal transduction"/>
    <property type="evidence" value="ECO:0007669"/>
    <property type="project" value="TreeGrafter"/>
</dbReference>
<feature type="compositionally biased region" description="Polar residues" evidence="6">
    <location>
        <begin position="754"/>
        <end position="776"/>
    </location>
</feature>
<reference evidence="10" key="1">
    <citation type="submission" date="2025-08" db="UniProtKB">
        <authorList>
            <consortium name="RefSeq"/>
        </authorList>
    </citation>
    <scope>IDENTIFICATION</scope>
    <source>
        <tissue evidence="10">Whole sample</tissue>
    </source>
</reference>
<dbReference type="PROSITE" id="PS50145">
    <property type="entry name" value="ZF_TRAF"/>
    <property type="match status" value="1"/>
</dbReference>
<dbReference type="PROSITE" id="PS00518">
    <property type="entry name" value="ZF_RING_1"/>
    <property type="match status" value="1"/>
</dbReference>
<keyword evidence="1 4" id="KW-0479">Metal-binding</keyword>
<evidence type="ECO:0000259" key="8">
    <source>
        <dbReference type="PROSITE" id="PS50145"/>
    </source>
</evidence>
<dbReference type="GO" id="GO:0008270">
    <property type="term" value="F:zinc ion binding"/>
    <property type="evidence" value="ECO:0007669"/>
    <property type="project" value="UniProtKB-KW"/>
</dbReference>
<dbReference type="RefSeq" id="XP_022315357.1">
    <property type="nucleotide sequence ID" value="XM_022459649.1"/>
</dbReference>
<evidence type="ECO:0000256" key="6">
    <source>
        <dbReference type="SAM" id="MobiDB-lite"/>
    </source>
</evidence>
<keyword evidence="3 4" id="KW-0862">Zinc</keyword>
<feature type="region of interest" description="Disordered" evidence="6">
    <location>
        <begin position="267"/>
        <end position="489"/>
    </location>
</feature>
<accession>A0A8B8CHR1</accession>
<dbReference type="SMART" id="SM00184">
    <property type="entry name" value="RING"/>
    <property type="match status" value="1"/>
</dbReference>
<proteinExistence type="predicted"/>
<evidence type="ECO:0000313" key="9">
    <source>
        <dbReference type="Proteomes" id="UP000694844"/>
    </source>
</evidence>
<dbReference type="KEGG" id="cvn:111119459"/>
<feature type="compositionally biased region" description="Basic residues" evidence="6">
    <location>
        <begin position="267"/>
        <end position="278"/>
    </location>
</feature>
<dbReference type="AlphaFoldDB" id="A0A8B8CHR1"/>
<dbReference type="InterPro" id="IPR001293">
    <property type="entry name" value="Znf_TRAF"/>
</dbReference>
<dbReference type="PROSITE" id="PS50089">
    <property type="entry name" value="ZF_RING_2"/>
    <property type="match status" value="1"/>
</dbReference>
<feature type="region of interest" description="Disordered" evidence="6">
    <location>
        <begin position="505"/>
        <end position="839"/>
    </location>
</feature>
<name>A0A8B8CHR1_CRAVI</name>
<keyword evidence="2 4" id="KW-0863">Zinc-finger</keyword>
<organism evidence="9 10">
    <name type="scientific">Crassostrea virginica</name>
    <name type="common">Eastern oyster</name>
    <dbReference type="NCBI Taxonomy" id="6565"/>
    <lineage>
        <taxon>Eukaryota</taxon>
        <taxon>Metazoa</taxon>
        <taxon>Spiralia</taxon>
        <taxon>Lophotrochozoa</taxon>
        <taxon>Mollusca</taxon>
        <taxon>Bivalvia</taxon>
        <taxon>Autobranchia</taxon>
        <taxon>Pteriomorphia</taxon>
        <taxon>Ostreida</taxon>
        <taxon>Ostreoidea</taxon>
        <taxon>Ostreidae</taxon>
        <taxon>Crassostrea</taxon>
    </lineage>
</organism>
<dbReference type="InterPro" id="IPR001841">
    <property type="entry name" value="Znf_RING"/>
</dbReference>
<dbReference type="InterPro" id="IPR013083">
    <property type="entry name" value="Znf_RING/FYVE/PHD"/>
</dbReference>
<keyword evidence="9" id="KW-1185">Reference proteome</keyword>
<evidence type="ECO:0000256" key="1">
    <source>
        <dbReference type="ARBA" id="ARBA00022723"/>
    </source>
</evidence>
<feature type="compositionally biased region" description="Acidic residues" evidence="6">
    <location>
        <begin position="308"/>
        <end position="320"/>
    </location>
</feature>
<keyword evidence="5" id="KW-0175">Coiled coil</keyword>
<dbReference type="PANTHER" id="PTHR10131">
    <property type="entry name" value="TNF RECEPTOR ASSOCIATED FACTOR"/>
    <property type="match status" value="1"/>
</dbReference>
<feature type="domain" description="RING-type" evidence="7">
    <location>
        <begin position="19"/>
        <end position="57"/>
    </location>
</feature>
<sequence length="885" mass="100923">MSRFDVEKFESIPDPDLICCICQCVLDGPVESPCRHVFCKVCIETWLRRNRNCPTCRHRLEKRHLKPILPIVQNMLNRLLMFCDFKINGCDERLPLEIYDKHVKECDFKMVECKYEKCFVSVLRKSLKKHEDEECEYREKLCTKVCGLMIPVGIYDGHDCVEELRKYSQEQYALVDTLKKKVTELNTLTEKLNQQIENLRQEIFPNRGRSLSFDLLISSDSDFSLDDFSDYRSSDQENRRQEMTFEEFDRQDRNFWRSLRDFGDRPRRRRTRHRREYRSRRDVTEDNSGEIDVVNTPPRSPTPFLDAGESEVEVDVVNESDVDRYDSRSSSYVRSPRRHRQERDWDDNSSDRSYRSRSYRSRQTLSSNNSQRSTRDRSSSRSISSDRTPRNRSWSPAFSDRSRHHSSSNRTFRSSRSASLNSNLSDDSSWYHQRRRHSPRRFISSSRSRSRSHSRSFASRFTRSSSRSLSRESYRSEMSSVRSRTYGESDSDSYIFVTGSRFHLREEDNSNDTEVNGERSGEACGPLSGIQERYSSDEAAQSTREWLPRRRSARQAEANQNHSPRRSGQTEASRNISPRRSGQTGAGQNNSPRRSGQTGANQNHSPRRLGQTGASQNHSPRRSGQTGASQNNSPRKSGQTGASQNHSPRRSGQTEASRNISPRRSGQTGASQNHSPRRPSLRSGQTSDSKESNGLDARNAVSSSSGTRGEACLGEGTSGNAESQSATKRKRFESENEQNESKDNKRMKREHTSSHNPAGCSSTISNTHQHKSGVSSTERRPKTQRANSRSCTVTSQRAGSTRDGRLEPTLMDIPLDSSGSDRTWEPGTSPNSDVTSPSVYDSVSDVTSIYDSGSDYEVLIPKSAGQMLSEYASDESDDSWHPGLS</sequence>
<evidence type="ECO:0000256" key="4">
    <source>
        <dbReference type="PROSITE-ProRule" id="PRU00207"/>
    </source>
</evidence>
<protein>
    <submittedName>
        <fullName evidence="10">Hornerin-like</fullName>
    </submittedName>
</protein>
<feature type="compositionally biased region" description="Polar residues" evidence="6">
    <location>
        <begin position="817"/>
        <end position="839"/>
    </location>
</feature>
<feature type="coiled-coil region" evidence="5">
    <location>
        <begin position="175"/>
        <end position="202"/>
    </location>
</feature>
<dbReference type="SUPFAM" id="SSF49599">
    <property type="entry name" value="TRAF domain-like"/>
    <property type="match status" value="1"/>
</dbReference>
<dbReference type="SUPFAM" id="SSF57850">
    <property type="entry name" value="RING/U-box"/>
    <property type="match status" value="1"/>
</dbReference>
<feature type="zinc finger region" description="TRAF-type" evidence="4">
    <location>
        <begin position="102"/>
        <end position="146"/>
    </location>
</feature>
<feature type="compositionally biased region" description="Low complexity" evidence="6">
    <location>
        <begin position="455"/>
        <end position="468"/>
    </location>
</feature>
<feature type="compositionally biased region" description="Low complexity" evidence="6">
    <location>
        <begin position="408"/>
        <end position="428"/>
    </location>
</feature>
<evidence type="ECO:0000256" key="2">
    <source>
        <dbReference type="ARBA" id="ARBA00022771"/>
    </source>
</evidence>
<feature type="compositionally biased region" description="Polar residues" evidence="6">
    <location>
        <begin position="557"/>
        <end position="604"/>
    </location>
</feature>
<dbReference type="Proteomes" id="UP000694844">
    <property type="component" value="Chromosome 2"/>
</dbReference>
<dbReference type="InterPro" id="IPR017907">
    <property type="entry name" value="Znf_RING_CS"/>
</dbReference>
<evidence type="ECO:0000313" key="10">
    <source>
        <dbReference type="RefSeq" id="XP_022315357.1"/>
    </source>
</evidence>